<gene>
    <name evidence="3" type="ORF">IAB37_08520</name>
</gene>
<proteinExistence type="predicted"/>
<feature type="compositionally biased region" description="Acidic residues" evidence="1">
    <location>
        <begin position="90"/>
        <end position="100"/>
    </location>
</feature>
<comment type="caution">
    <text evidence="3">The sequence shown here is derived from an EMBL/GenBank/DDBJ whole genome shotgun (WGS) entry which is preliminary data.</text>
</comment>
<feature type="region of interest" description="Disordered" evidence="1">
    <location>
        <begin position="64"/>
        <end position="100"/>
    </location>
</feature>
<evidence type="ECO:0000313" key="3">
    <source>
        <dbReference type="EMBL" id="HIR61601.1"/>
    </source>
</evidence>
<protein>
    <submittedName>
        <fullName evidence="3">Uncharacterized protein</fullName>
    </submittedName>
</protein>
<keyword evidence="2" id="KW-0732">Signal</keyword>
<reference evidence="3" key="2">
    <citation type="journal article" date="2021" name="PeerJ">
        <title>Extensive microbial diversity within the chicken gut microbiome revealed by metagenomics and culture.</title>
        <authorList>
            <person name="Gilroy R."/>
            <person name="Ravi A."/>
            <person name="Getino M."/>
            <person name="Pursley I."/>
            <person name="Horton D.L."/>
            <person name="Alikhan N.F."/>
            <person name="Baker D."/>
            <person name="Gharbi K."/>
            <person name="Hall N."/>
            <person name="Watson M."/>
            <person name="Adriaenssens E.M."/>
            <person name="Foster-Nyarko E."/>
            <person name="Jarju S."/>
            <person name="Secka A."/>
            <person name="Antonio M."/>
            <person name="Oren A."/>
            <person name="Chaudhuri R.R."/>
            <person name="La Ragione R."/>
            <person name="Hildebrand F."/>
            <person name="Pallen M.J."/>
        </authorList>
    </citation>
    <scope>NUCLEOTIDE SEQUENCE</scope>
    <source>
        <strain evidence="3">CHK189-12415</strain>
    </source>
</reference>
<dbReference type="Proteomes" id="UP000824241">
    <property type="component" value="Unassembled WGS sequence"/>
</dbReference>
<feature type="signal peptide" evidence="2">
    <location>
        <begin position="1"/>
        <end position="24"/>
    </location>
</feature>
<evidence type="ECO:0000313" key="4">
    <source>
        <dbReference type="Proteomes" id="UP000824241"/>
    </source>
</evidence>
<evidence type="ECO:0000256" key="1">
    <source>
        <dbReference type="SAM" id="MobiDB-lite"/>
    </source>
</evidence>
<feature type="chain" id="PRO_5038657654" evidence="2">
    <location>
        <begin position="25"/>
        <end position="100"/>
    </location>
</feature>
<name>A0A9D1DZ04_9FIRM</name>
<accession>A0A9D1DZ04</accession>
<sequence>MKKSVWISLIAAVAAIAAAAIAIAALVRRKTSAIAQELDFEPDDEYYDPEEDEDEDLCGSCEGCPDPEEADVATSAHEEPMEIPVMDAEGAPEEEEEEKE</sequence>
<evidence type="ECO:0000256" key="2">
    <source>
        <dbReference type="SAM" id="SignalP"/>
    </source>
</evidence>
<dbReference type="EMBL" id="DVHA01000277">
    <property type="protein sequence ID" value="HIR61601.1"/>
    <property type="molecule type" value="Genomic_DNA"/>
</dbReference>
<reference evidence="3" key="1">
    <citation type="submission" date="2020-10" db="EMBL/GenBank/DDBJ databases">
        <authorList>
            <person name="Gilroy R."/>
        </authorList>
    </citation>
    <scope>NUCLEOTIDE SEQUENCE</scope>
    <source>
        <strain evidence="3">CHK189-12415</strain>
    </source>
</reference>
<organism evidence="3 4">
    <name type="scientific">Candidatus Faecivivens stercoravium</name>
    <dbReference type="NCBI Taxonomy" id="2840803"/>
    <lineage>
        <taxon>Bacteria</taxon>
        <taxon>Bacillati</taxon>
        <taxon>Bacillota</taxon>
        <taxon>Clostridia</taxon>
        <taxon>Eubacteriales</taxon>
        <taxon>Oscillospiraceae</taxon>
        <taxon>Oscillospiraceae incertae sedis</taxon>
        <taxon>Candidatus Faecivivens</taxon>
    </lineage>
</organism>
<dbReference type="AlphaFoldDB" id="A0A9D1DZ04"/>